<evidence type="ECO:0000313" key="3">
    <source>
        <dbReference type="EMBL" id="KAK4213263.1"/>
    </source>
</evidence>
<proteinExistence type="predicted"/>
<gene>
    <name evidence="3" type="ORF">QBC37DRAFT_400775</name>
</gene>
<dbReference type="Proteomes" id="UP001301769">
    <property type="component" value="Unassembled WGS sequence"/>
</dbReference>
<name>A0AAN7B730_9PEZI</name>
<accession>A0AAN7B730</accession>
<keyword evidence="2" id="KW-1133">Transmembrane helix</keyword>
<feature type="transmembrane region" description="Helical" evidence="2">
    <location>
        <begin position="54"/>
        <end position="79"/>
    </location>
</feature>
<dbReference type="EMBL" id="MU858112">
    <property type="protein sequence ID" value="KAK4213263.1"/>
    <property type="molecule type" value="Genomic_DNA"/>
</dbReference>
<evidence type="ECO:0000313" key="4">
    <source>
        <dbReference type="Proteomes" id="UP001301769"/>
    </source>
</evidence>
<evidence type="ECO:0000256" key="2">
    <source>
        <dbReference type="SAM" id="Phobius"/>
    </source>
</evidence>
<feature type="region of interest" description="Disordered" evidence="1">
    <location>
        <begin position="1"/>
        <end position="22"/>
    </location>
</feature>
<comment type="caution">
    <text evidence="3">The sequence shown here is derived from an EMBL/GenBank/DDBJ whole genome shotgun (WGS) entry which is preliminary data.</text>
</comment>
<reference evidence="3" key="1">
    <citation type="journal article" date="2023" name="Mol. Phylogenet. Evol.">
        <title>Genome-scale phylogeny and comparative genomics of the fungal order Sordariales.</title>
        <authorList>
            <person name="Hensen N."/>
            <person name="Bonometti L."/>
            <person name="Westerberg I."/>
            <person name="Brannstrom I.O."/>
            <person name="Guillou S."/>
            <person name="Cros-Aarteil S."/>
            <person name="Calhoun S."/>
            <person name="Haridas S."/>
            <person name="Kuo A."/>
            <person name="Mondo S."/>
            <person name="Pangilinan J."/>
            <person name="Riley R."/>
            <person name="LaButti K."/>
            <person name="Andreopoulos B."/>
            <person name="Lipzen A."/>
            <person name="Chen C."/>
            <person name="Yan M."/>
            <person name="Daum C."/>
            <person name="Ng V."/>
            <person name="Clum A."/>
            <person name="Steindorff A."/>
            <person name="Ohm R.A."/>
            <person name="Martin F."/>
            <person name="Silar P."/>
            <person name="Natvig D.O."/>
            <person name="Lalanne C."/>
            <person name="Gautier V."/>
            <person name="Ament-Velasquez S.L."/>
            <person name="Kruys A."/>
            <person name="Hutchinson M.I."/>
            <person name="Powell A.J."/>
            <person name="Barry K."/>
            <person name="Miller A.N."/>
            <person name="Grigoriev I.V."/>
            <person name="Debuchy R."/>
            <person name="Gladieux P."/>
            <person name="Hiltunen Thoren M."/>
            <person name="Johannesson H."/>
        </authorList>
    </citation>
    <scope>NUCLEOTIDE SEQUENCE</scope>
    <source>
        <strain evidence="3">PSN293</strain>
    </source>
</reference>
<keyword evidence="2" id="KW-0472">Membrane</keyword>
<keyword evidence="4" id="KW-1185">Reference proteome</keyword>
<dbReference type="AlphaFoldDB" id="A0AAN7B730"/>
<sequence>MFQFPSECPGAELPHSYLETENHPDNELRDEAMRGWQLDSINVGHGVWSSGRDMLIITVGVLILMSKLYGSMAGIAVIFKASLTLRCSSGPDPEGQREKRRIGKLREHHQGRSARPVSKVKIRNLLQTGSGCGCLLKAMAAESWHCVMTNTCQKHGQKRHNLITYKARTDESQNQPLMRRQSFRFSDAVLILTVVGHDSHMSSTCVSNAENYDIGR</sequence>
<reference evidence="3" key="2">
    <citation type="submission" date="2023-05" db="EMBL/GenBank/DDBJ databases">
        <authorList>
            <consortium name="Lawrence Berkeley National Laboratory"/>
            <person name="Steindorff A."/>
            <person name="Hensen N."/>
            <person name="Bonometti L."/>
            <person name="Westerberg I."/>
            <person name="Brannstrom I.O."/>
            <person name="Guillou S."/>
            <person name="Cros-Aarteil S."/>
            <person name="Calhoun S."/>
            <person name="Haridas S."/>
            <person name="Kuo A."/>
            <person name="Mondo S."/>
            <person name="Pangilinan J."/>
            <person name="Riley R."/>
            <person name="Labutti K."/>
            <person name="Andreopoulos B."/>
            <person name="Lipzen A."/>
            <person name="Chen C."/>
            <person name="Yanf M."/>
            <person name="Daum C."/>
            <person name="Ng V."/>
            <person name="Clum A."/>
            <person name="Ohm R."/>
            <person name="Martin F."/>
            <person name="Silar P."/>
            <person name="Natvig D."/>
            <person name="Lalanne C."/>
            <person name="Gautier V."/>
            <person name="Ament-Velasquez S.L."/>
            <person name="Kruys A."/>
            <person name="Hutchinson M.I."/>
            <person name="Powell A.J."/>
            <person name="Barry K."/>
            <person name="Miller A.N."/>
            <person name="Grigoriev I.V."/>
            <person name="Debuchy R."/>
            <person name="Gladieux P."/>
            <person name="Thoren M.H."/>
            <person name="Johannesson H."/>
        </authorList>
    </citation>
    <scope>NUCLEOTIDE SEQUENCE</scope>
    <source>
        <strain evidence="3">PSN293</strain>
    </source>
</reference>
<keyword evidence="2" id="KW-0812">Transmembrane</keyword>
<feature type="region of interest" description="Disordered" evidence="1">
    <location>
        <begin position="89"/>
        <end position="117"/>
    </location>
</feature>
<protein>
    <submittedName>
        <fullName evidence="3">Uncharacterized protein</fullName>
    </submittedName>
</protein>
<organism evidence="3 4">
    <name type="scientific">Rhypophila decipiens</name>
    <dbReference type="NCBI Taxonomy" id="261697"/>
    <lineage>
        <taxon>Eukaryota</taxon>
        <taxon>Fungi</taxon>
        <taxon>Dikarya</taxon>
        <taxon>Ascomycota</taxon>
        <taxon>Pezizomycotina</taxon>
        <taxon>Sordariomycetes</taxon>
        <taxon>Sordariomycetidae</taxon>
        <taxon>Sordariales</taxon>
        <taxon>Naviculisporaceae</taxon>
        <taxon>Rhypophila</taxon>
    </lineage>
</organism>
<evidence type="ECO:0000256" key="1">
    <source>
        <dbReference type="SAM" id="MobiDB-lite"/>
    </source>
</evidence>